<dbReference type="Proteomes" id="UP000005713">
    <property type="component" value="Unassembled WGS sequence"/>
</dbReference>
<evidence type="ECO:0000313" key="3">
    <source>
        <dbReference type="Proteomes" id="UP000005713"/>
    </source>
</evidence>
<proteinExistence type="predicted"/>
<sequence>MGRSESKDMFGLPPNAPLDMPSQVLERDRSRYAPMLTRWLMWRNA</sequence>
<dbReference type="GO" id="GO:0016757">
    <property type="term" value="F:glycosyltransferase activity"/>
    <property type="evidence" value="ECO:0007669"/>
    <property type="project" value="UniProtKB-KW"/>
</dbReference>
<protein>
    <submittedName>
        <fullName evidence="2">Glucosyltransferase MdoH</fullName>
        <ecNumber evidence="2">2.4.1.-</ecNumber>
    </submittedName>
</protein>
<reference evidence="2 3" key="1">
    <citation type="submission" date="2006-06" db="EMBL/GenBank/DDBJ databases">
        <authorList>
            <person name="Moran M.A."/>
            <person name="Ferriera S."/>
            <person name="Johnson J."/>
            <person name="Kravitz S."/>
            <person name="Beeson K."/>
            <person name="Sutton G."/>
            <person name="Rogers Y.-H."/>
            <person name="Friedman R."/>
            <person name="Frazier M."/>
            <person name="Venter J.C."/>
        </authorList>
    </citation>
    <scope>NUCLEOTIDE SEQUENCE [LARGE SCALE GENOMIC DNA]</scope>
    <source>
        <strain evidence="2 3">E-37</strain>
    </source>
</reference>
<keyword evidence="2" id="KW-0328">Glycosyltransferase</keyword>
<feature type="region of interest" description="Disordered" evidence="1">
    <location>
        <begin position="1"/>
        <end position="21"/>
    </location>
</feature>
<gene>
    <name evidence="2" type="ORF">SSE37_07148</name>
</gene>
<keyword evidence="3" id="KW-1185">Reference proteome</keyword>
<organism evidence="2 3">
    <name type="scientific">Sagittula stellata (strain ATCC 700073 / DSM 11524 / E-37)</name>
    <dbReference type="NCBI Taxonomy" id="388399"/>
    <lineage>
        <taxon>Bacteria</taxon>
        <taxon>Pseudomonadati</taxon>
        <taxon>Pseudomonadota</taxon>
        <taxon>Alphaproteobacteria</taxon>
        <taxon>Rhodobacterales</taxon>
        <taxon>Roseobacteraceae</taxon>
        <taxon>Sagittula</taxon>
    </lineage>
</organism>
<accession>A3JYL1</accession>
<dbReference type="AlphaFoldDB" id="A3JYL1"/>
<evidence type="ECO:0000256" key="1">
    <source>
        <dbReference type="SAM" id="MobiDB-lite"/>
    </source>
</evidence>
<evidence type="ECO:0000313" key="2">
    <source>
        <dbReference type="EMBL" id="EBA09564.1"/>
    </source>
</evidence>
<dbReference type="EC" id="2.4.1.-" evidence="2"/>
<comment type="caution">
    <text evidence="2">The sequence shown here is derived from an EMBL/GenBank/DDBJ whole genome shotgun (WGS) entry which is preliminary data.</text>
</comment>
<name>A3JYL1_SAGS3</name>
<dbReference type="EMBL" id="AAYA01000002">
    <property type="protein sequence ID" value="EBA09564.1"/>
    <property type="molecule type" value="Genomic_DNA"/>
</dbReference>
<keyword evidence="2" id="KW-0808">Transferase</keyword>